<dbReference type="SMART" id="SM00028">
    <property type="entry name" value="TPR"/>
    <property type="match status" value="4"/>
</dbReference>
<accession>A0A250DE24</accession>
<dbReference type="InterPro" id="IPR019734">
    <property type="entry name" value="TPR_rpt"/>
</dbReference>
<evidence type="ECO:0000313" key="2">
    <source>
        <dbReference type="EMBL" id="ATA52586.1"/>
    </source>
</evidence>
<sequence length="694" mass="75310">MNVVESSAQQQPKPSNDAPALPAPLQQSPAERAAASFRQAELLSDLGRRREAIAACSRLIAEFGALPDAAVVVPCCQALRLLAHVLRQLHRPADALATLDRLVAAHGGRSEPEIRAHIAHALYQRTWLIDDAAARCEACDFMSEQLDAQADAALDAWRLDARLLKAEIEHHRGLPQDALATLEAAIERFEGGADAGVVLRVARARLAAVLNLRELAQHTQAQVLCLQVADQIETGLAEAAPELRLEGVRALALFFDGLGLDEVARRAELVGWLLDRYGHDASAQVRRLAAVRAHEWAVGLRDQGDGEAALAACERLLGTFARDGDAVVQRTVATTLLHKGFVLLDLLGRPEAALAVYEPLVAASRDGATPELRELRVKATAGREACLKRLRKTGGLDAGELPAELFDAACDTVREGRKLGDAGASREAIALFDEVLAAHAASPHPLMRRQCARALSHKTFCLLALEHFAEVVEAADAMDARYGADASTEMQSQVALCLQYKSTALDRLARPADEMRVHDEIVARWGNSELPDLRARVAGALFRKGAVLRRAGRFAEAVASYDEVIARTAMARDSALQLWAAKSLINKAKAFDKMDDLAGQAKAYRVLIARFGESGDTALRERVANACEWLAEAEGRQGRVAAQREALELALGRFGTALSAEQRTRLKRELQALKTRALGRRAKQAFDRVVRRKA</sequence>
<organism evidence="2 3">
    <name type="scientific">Variovorax boronicumulans</name>
    <dbReference type="NCBI Taxonomy" id="436515"/>
    <lineage>
        <taxon>Bacteria</taxon>
        <taxon>Pseudomonadati</taxon>
        <taxon>Pseudomonadota</taxon>
        <taxon>Betaproteobacteria</taxon>
        <taxon>Burkholderiales</taxon>
        <taxon>Comamonadaceae</taxon>
        <taxon>Variovorax</taxon>
    </lineage>
</organism>
<evidence type="ECO:0008006" key="4">
    <source>
        <dbReference type="Google" id="ProtNLM"/>
    </source>
</evidence>
<feature type="region of interest" description="Disordered" evidence="1">
    <location>
        <begin position="1"/>
        <end position="29"/>
    </location>
</feature>
<dbReference type="RefSeq" id="WP_095743614.1">
    <property type="nucleotide sequence ID" value="NZ_CP023284.1"/>
</dbReference>
<dbReference type="Gene3D" id="1.25.40.10">
    <property type="entry name" value="Tetratricopeptide repeat domain"/>
    <property type="match status" value="3"/>
</dbReference>
<dbReference type="InterPro" id="IPR011990">
    <property type="entry name" value="TPR-like_helical_dom_sf"/>
</dbReference>
<feature type="compositionally biased region" description="Polar residues" evidence="1">
    <location>
        <begin position="1"/>
        <end position="14"/>
    </location>
</feature>
<feature type="compositionally biased region" description="Low complexity" evidence="1">
    <location>
        <begin position="18"/>
        <end position="29"/>
    </location>
</feature>
<dbReference type="InterPro" id="IPR016024">
    <property type="entry name" value="ARM-type_fold"/>
</dbReference>
<evidence type="ECO:0000313" key="3">
    <source>
        <dbReference type="Proteomes" id="UP000217154"/>
    </source>
</evidence>
<dbReference type="Proteomes" id="UP000217154">
    <property type="component" value="Chromosome"/>
</dbReference>
<dbReference type="KEGG" id="vbo:CKY39_04660"/>
<dbReference type="AlphaFoldDB" id="A0A250DE24"/>
<evidence type="ECO:0000256" key="1">
    <source>
        <dbReference type="SAM" id="MobiDB-lite"/>
    </source>
</evidence>
<gene>
    <name evidence="2" type="ORF">CKY39_04660</name>
</gene>
<reference evidence="2 3" key="1">
    <citation type="submission" date="2017-09" db="EMBL/GenBank/DDBJ databases">
        <title>The diverse metabolic capabilities of V. boronicumulans make it an excellent choice for continued studies on novel biodegradation.</title>
        <authorList>
            <person name="Sun S."/>
        </authorList>
    </citation>
    <scope>NUCLEOTIDE SEQUENCE [LARGE SCALE GENOMIC DNA]</scope>
    <source>
        <strain evidence="2 3">J1</strain>
    </source>
</reference>
<dbReference type="SUPFAM" id="SSF48371">
    <property type="entry name" value="ARM repeat"/>
    <property type="match status" value="1"/>
</dbReference>
<dbReference type="EMBL" id="CP023284">
    <property type="protein sequence ID" value="ATA52586.1"/>
    <property type="molecule type" value="Genomic_DNA"/>
</dbReference>
<protein>
    <recommendedName>
        <fullName evidence="4">Tetratricopeptide repeat protein</fullName>
    </recommendedName>
</protein>
<proteinExistence type="predicted"/>
<name>A0A250DE24_9BURK</name>